<organism evidence="2 3">
    <name type="scientific">Opacimonas viscosa</name>
    <dbReference type="NCBI Taxonomy" id="2961944"/>
    <lineage>
        <taxon>Bacteria</taxon>
        <taxon>Pseudomonadati</taxon>
        <taxon>Pseudomonadota</taxon>
        <taxon>Gammaproteobacteria</taxon>
        <taxon>Alteromonadales</taxon>
        <taxon>Alteromonadaceae</taxon>
        <taxon>Opacimonas</taxon>
    </lineage>
</organism>
<dbReference type="Proteomes" id="UP001165413">
    <property type="component" value="Unassembled WGS sequence"/>
</dbReference>
<sequence>MLRLLSLVFLVWVTTACTSVQADVVFGKARVKIGTLPDIFRVEFAHNDQQRAQGLMYRDELCPNCGMLFDFAESRIVAMWMKNTRVALDVAYFSEAGIISDIKTMAPYSLQPHPSSTEVRYALEMPAGWFAKNAVTVGQNIKIISAQKVKFR</sequence>
<evidence type="ECO:0000313" key="3">
    <source>
        <dbReference type="Proteomes" id="UP001165413"/>
    </source>
</evidence>
<dbReference type="PROSITE" id="PS51257">
    <property type="entry name" value="PROKAR_LIPOPROTEIN"/>
    <property type="match status" value="1"/>
</dbReference>
<name>A0AA42BKN5_9ALTE</name>
<dbReference type="AlphaFoldDB" id="A0AA42BKN5"/>
<proteinExistence type="predicted"/>
<reference evidence="2" key="1">
    <citation type="submission" date="2022-07" db="EMBL/GenBank/DDBJ databases">
        <title>Characterization of the Novel Bacterium Alteromonas immobilis LMIT006 and Alteromonas gregis LMIT007.</title>
        <authorList>
            <person name="Lin X."/>
        </authorList>
    </citation>
    <scope>NUCLEOTIDE SEQUENCE</scope>
    <source>
        <strain evidence="2">LMIT007</strain>
    </source>
</reference>
<evidence type="ECO:0000313" key="2">
    <source>
        <dbReference type="EMBL" id="MCP3427885.1"/>
    </source>
</evidence>
<dbReference type="PANTHER" id="PTHR37953">
    <property type="entry name" value="UPF0127 PROTEIN MJ1496"/>
    <property type="match status" value="1"/>
</dbReference>
<gene>
    <name evidence="2" type="ORF">NLF92_02875</name>
</gene>
<feature type="signal peptide" evidence="1">
    <location>
        <begin position="1"/>
        <end position="22"/>
    </location>
</feature>
<protein>
    <submittedName>
        <fullName evidence="2">DUF192 domain-containing protein</fullName>
    </submittedName>
</protein>
<keyword evidence="1" id="KW-0732">Signal</keyword>
<accession>A0AA42BKN5</accession>
<feature type="chain" id="PRO_5041378649" evidence="1">
    <location>
        <begin position="23"/>
        <end position="152"/>
    </location>
</feature>
<dbReference type="InterPro" id="IPR038695">
    <property type="entry name" value="Saro_0823-like_sf"/>
</dbReference>
<dbReference type="Gene3D" id="2.60.120.1140">
    <property type="entry name" value="Protein of unknown function DUF192"/>
    <property type="match status" value="1"/>
</dbReference>
<comment type="caution">
    <text evidence="2">The sequence shown here is derived from an EMBL/GenBank/DDBJ whole genome shotgun (WGS) entry which is preliminary data.</text>
</comment>
<dbReference type="PANTHER" id="PTHR37953:SF1">
    <property type="entry name" value="UPF0127 PROTEIN MJ1496"/>
    <property type="match status" value="1"/>
</dbReference>
<dbReference type="RefSeq" id="WP_254098689.1">
    <property type="nucleotide sequence ID" value="NZ_JANATA010000003.1"/>
</dbReference>
<evidence type="ECO:0000256" key="1">
    <source>
        <dbReference type="SAM" id="SignalP"/>
    </source>
</evidence>
<dbReference type="EMBL" id="JANATA010000003">
    <property type="protein sequence ID" value="MCP3427885.1"/>
    <property type="molecule type" value="Genomic_DNA"/>
</dbReference>
<dbReference type="InterPro" id="IPR003795">
    <property type="entry name" value="DUF192"/>
</dbReference>
<keyword evidence="3" id="KW-1185">Reference proteome</keyword>
<dbReference type="Pfam" id="PF02643">
    <property type="entry name" value="DUF192"/>
    <property type="match status" value="1"/>
</dbReference>